<evidence type="ECO:0000256" key="1">
    <source>
        <dbReference type="ARBA" id="ARBA00009684"/>
    </source>
</evidence>
<evidence type="ECO:0000256" key="9">
    <source>
        <dbReference type="HAMAP-Rule" id="MF_00061"/>
    </source>
</evidence>
<dbReference type="RefSeq" id="WP_203984995.1">
    <property type="nucleotide sequence ID" value="NZ_BOOU01000043.1"/>
</dbReference>
<dbReference type="Proteomes" id="UP000655287">
    <property type="component" value="Unassembled WGS sequence"/>
</dbReference>
<dbReference type="GO" id="GO:0050515">
    <property type="term" value="F:4-(cytidine 5'-diphospho)-2-C-methyl-D-erythritol kinase activity"/>
    <property type="evidence" value="ECO:0007669"/>
    <property type="project" value="UniProtKB-UniRule"/>
</dbReference>
<dbReference type="Gene3D" id="3.30.70.890">
    <property type="entry name" value="GHMP kinase, C-terminal domain"/>
    <property type="match status" value="1"/>
</dbReference>
<evidence type="ECO:0000313" key="12">
    <source>
        <dbReference type="EMBL" id="GII77916.1"/>
    </source>
</evidence>
<dbReference type="GO" id="GO:0005524">
    <property type="term" value="F:ATP binding"/>
    <property type="evidence" value="ECO:0007669"/>
    <property type="project" value="UniProtKB-UniRule"/>
</dbReference>
<feature type="active site" evidence="9">
    <location>
        <position position="8"/>
    </location>
</feature>
<name>A0A919R1A1_9ACTN</name>
<dbReference type="SUPFAM" id="SSF55060">
    <property type="entry name" value="GHMP Kinase, C-terminal domain"/>
    <property type="match status" value="1"/>
</dbReference>
<dbReference type="InterPro" id="IPR014721">
    <property type="entry name" value="Ribsml_uS5_D2-typ_fold_subgr"/>
</dbReference>
<evidence type="ECO:0000256" key="2">
    <source>
        <dbReference type="ARBA" id="ARBA00012052"/>
    </source>
</evidence>
<dbReference type="EC" id="2.7.1.148" evidence="2 9"/>
<comment type="similarity">
    <text evidence="1 9">Belongs to the GHMP kinase family. IspE subfamily.</text>
</comment>
<sequence>MTVRVPAKVNLQLAVGPPRADGYHDLVNVFHAVSLFDEVTASAAGSATGSATGSGTGGSGVTVEVTGESAGEVPLDEDNLAVRAARALARHAGRPPGVRLVIRKAIPVAGGMAGGSADAAAALVACDRLWGLGLPAARLMDIGAELGSDVPFALLGGTAVGTGRGERLSPLPDAGPFHWVFALAGGGLSTPAVYAECDRLRAAAGQDPGEPAISTALVAALAAGDARALGAALANDLEPAALALRPSLAGVLAAGREHGALGALVSGSGPTCAFLAGSAGRAKSLAAALRAAGVCRAAVTAAGPVPGATVVSGG</sequence>
<dbReference type="PANTHER" id="PTHR43527">
    <property type="entry name" value="4-DIPHOSPHOCYTIDYL-2-C-METHYL-D-ERYTHRITOL KINASE, CHLOROPLASTIC"/>
    <property type="match status" value="1"/>
</dbReference>
<feature type="domain" description="GHMP kinase N-terminal" evidence="10">
    <location>
        <begin position="79"/>
        <end position="157"/>
    </location>
</feature>
<dbReference type="InterPro" id="IPR004424">
    <property type="entry name" value="IspE"/>
</dbReference>
<dbReference type="EMBL" id="BOOU01000043">
    <property type="protein sequence ID" value="GII77916.1"/>
    <property type="molecule type" value="Genomic_DNA"/>
</dbReference>
<feature type="domain" description="GHMP kinase C-terminal" evidence="11">
    <location>
        <begin position="218"/>
        <end position="293"/>
    </location>
</feature>
<dbReference type="GO" id="GO:0019288">
    <property type="term" value="P:isopentenyl diphosphate biosynthetic process, methylerythritol 4-phosphate pathway"/>
    <property type="evidence" value="ECO:0007669"/>
    <property type="project" value="UniProtKB-UniRule"/>
</dbReference>
<keyword evidence="9" id="KW-0414">Isoprene biosynthesis</keyword>
<evidence type="ECO:0000256" key="3">
    <source>
        <dbReference type="ARBA" id="ARBA00017473"/>
    </source>
</evidence>
<comment type="function">
    <text evidence="9">Catalyzes the phosphorylation of the position 2 hydroxy group of 4-diphosphocytidyl-2C-methyl-D-erythritol.</text>
</comment>
<dbReference type="PANTHER" id="PTHR43527:SF2">
    <property type="entry name" value="4-DIPHOSPHOCYTIDYL-2-C-METHYL-D-ERYTHRITOL KINASE, CHLOROPLASTIC"/>
    <property type="match status" value="1"/>
</dbReference>
<dbReference type="InterPro" id="IPR006204">
    <property type="entry name" value="GHMP_kinase_N_dom"/>
</dbReference>
<dbReference type="Pfam" id="PF08544">
    <property type="entry name" value="GHMP_kinases_C"/>
    <property type="match status" value="1"/>
</dbReference>
<dbReference type="Pfam" id="PF00288">
    <property type="entry name" value="GHMP_kinases_N"/>
    <property type="match status" value="1"/>
</dbReference>
<evidence type="ECO:0000256" key="4">
    <source>
        <dbReference type="ARBA" id="ARBA00022679"/>
    </source>
</evidence>
<comment type="caution">
    <text evidence="12">The sequence shown here is derived from an EMBL/GenBank/DDBJ whole genome shotgun (WGS) entry which is preliminary data.</text>
</comment>
<keyword evidence="13" id="KW-1185">Reference proteome</keyword>
<keyword evidence="4 9" id="KW-0808">Transferase</keyword>
<accession>A0A919R1A1</accession>
<proteinExistence type="inferred from homology"/>
<evidence type="ECO:0000256" key="7">
    <source>
        <dbReference type="ARBA" id="ARBA00022840"/>
    </source>
</evidence>
<evidence type="ECO:0000259" key="10">
    <source>
        <dbReference type="Pfam" id="PF00288"/>
    </source>
</evidence>
<evidence type="ECO:0000256" key="6">
    <source>
        <dbReference type="ARBA" id="ARBA00022777"/>
    </source>
</evidence>
<comment type="pathway">
    <text evidence="9">Isoprenoid biosynthesis; isopentenyl diphosphate biosynthesis via DXP pathway; isopentenyl diphosphate from 1-deoxy-D-xylulose 5-phosphate: step 3/6.</text>
</comment>
<dbReference type="InterPro" id="IPR020568">
    <property type="entry name" value="Ribosomal_Su5_D2-typ_SF"/>
</dbReference>
<dbReference type="SUPFAM" id="SSF54211">
    <property type="entry name" value="Ribosomal protein S5 domain 2-like"/>
    <property type="match status" value="1"/>
</dbReference>
<keyword evidence="5 9" id="KW-0547">Nucleotide-binding</keyword>
<evidence type="ECO:0000313" key="13">
    <source>
        <dbReference type="Proteomes" id="UP000655287"/>
    </source>
</evidence>
<dbReference type="Gene3D" id="3.30.230.10">
    <property type="match status" value="1"/>
</dbReference>
<feature type="active site" evidence="9">
    <location>
        <position position="149"/>
    </location>
</feature>
<protein>
    <recommendedName>
        <fullName evidence="3 9">4-diphosphocytidyl-2-C-methyl-D-erythritol kinase</fullName>
        <shortName evidence="9">CMK</shortName>
        <ecNumber evidence="2 9">2.7.1.148</ecNumber>
    </recommendedName>
    <alternativeName>
        <fullName evidence="8 9">4-(cytidine-5'-diphospho)-2-C-methyl-D-erythritol kinase</fullName>
    </alternativeName>
</protein>
<evidence type="ECO:0000259" key="11">
    <source>
        <dbReference type="Pfam" id="PF08544"/>
    </source>
</evidence>
<evidence type="ECO:0000256" key="8">
    <source>
        <dbReference type="ARBA" id="ARBA00032554"/>
    </source>
</evidence>
<dbReference type="InterPro" id="IPR013750">
    <property type="entry name" value="GHMP_kinase_C_dom"/>
</dbReference>
<evidence type="ECO:0000256" key="5">
    <source>
        <dbReference type="ARBA" id="ARBA00022741"/>
    </source>
</evidence>
<dbReference type="HAMAP" id="MF_00061">
    <property type="entry name" value="IspE"/>
    <property type="match status" value="1"/>
</dbReference>
<dbReference type="InterPro" id="IPR036554">
    <property type="entry name" value="GHMP_kinase_C_sf"/>
</dbReference>
<keyword evidence="6 9" id="KW-0418">Kinase</keyword>
<dbReference type="PIRSF" id="PIRSF010376">
    <property type="entry name" value="IspE"/>
    <property type="match status" value="1"/>
</dbReference>
<dbReference type="AlphaFoldDB" id="A0A919R1A1"/>
<feature type="binding site" evidence="9">
    <location>
        <begin position="107"/>
        <end position="117"/>
    </location>
    <ligand>
        <name>ATP</name>
        <dbReference type="ChEBI" id="CHEBI:30616"/>
    </ligand>
</feature>
<organism evidence="12 13">
    <name type="scientific">Sphaerisporangium rufum</name>
    <dbReference type="NCBI Taxonomy" id="1381558"/>
    <lineage>
        <taxon>Bacteria</taxon>
        <taxon>Bacillati</taxon>
        <taxon>Actinomycetota</taxon>
        <taxon>Actinomycetes</taxon>
        <taxon>Streptosporangiales</taxon>
        <taxon>Streptosporangiaceae</taxon>
        <taxon>Sphaerisporangium</taxon>
    </lineage>
</organism>
<dbReference type="NCBIfam" id="NF002870">
    <property type="entry name" value="PRK03188.1"/>
    <property type="match status" value="1"/>
</dbReference>
<gene>
    <name evidence="9 12" type="primary">ispE</name>
    <name evidence="12" type="ORF">Sru01_28980</name>
</gene>
<keyword evidence="7 9" id="KW-0067">ATP-binding</keyword>
<dbReference type="NCBIfam" id="TIGR00154">
    <property type="entry name" value="ispE"/>
    <property type="match status" value="1"/>
</dbReference>
<reference evidence="12" key="1">
    <citation type="submission" date="2021-01" db="EMBL/GenBank/DDBJ databases">
        <title>Whole genome shotgun sequence of Sphaerisporangium rufum NBRC 109079.</title>
        <authorList>
            <person name="Komaki H."/>
            <person name="Tamura T."/>
        </authorList>
    </citation>
    <scope>NUCLEOTIDE SEQUENCE</scope>
    <source>
        <strain evidence="12">NBRC 109079</strain>
    </source>
</reference>
<dbReference type="GO" id="GO:0016114">
    <property type="term" value="P:terpenoid biosynthetic process"/>
    <property type="evidence" value="ECO:0007669"/>
    <property type="project" value="UniProtKB-UniRule"/>
</dbReference>
<comment type="catalytic activity">
    <reaction evidence="9">
        <text>4-CDP-2-C-methyl-D-erythritol + ATP = 4-CDP-2-C-methyl-D-erythritol 2-phosphate + ADP + H(+)</text>
        <dbReference type="Rhea" id="RHEA:18437"/>
        <dbReference type="ChEBI" id="CHEBI:15378"/>
        <dbReference type="ChEBI" id="CHEBI:30616"/>
        <dbReference type="ChEBI" id="CHEBI:57823"/>
        <dbReference type="ChEBI" id="CHEBI:57919"/>
        <dbReference type="ChEBI" id="CHEBI:456216"/>
        <dbReference type="EC" id="2.7.1.148"/>
    </reaction>
</comment>